<reference evidence="2" key="1">
    <citation type="journal article" date="2020" name="New Phytol.">
        <title>Comparative genomics reveals dynamic genome evolution in host specialist ectomycorrhizal fungi.</title>
        <authorList>
            <person name="Lofgren L.A."/>
            <person name="Nguyen N.H."/>
            <person name="Vilgalys R."/>
            <person name="Ruytinx J."/>
            <person name="Liao H.L."/>
            <person name="Branco S."/>
            <person name="Kuo A."/>
            <person name="LaButti K."/>
            <person name="Lipzen A."/>
            <person name="Andreopoulos W."/>
            <person name="Pangilinan J."/>
            <person name="Riley R."/>
            <person name="Hundley H."/>
            <person name="Na H."/>
            <person name="Barry K."/>
            <person name="Grigoriev I.V."/>
            <person name="Stajich J.E."/>
            <person name="Kennedy P.G."/>
        </authorList>
    </citation>
    <scope>NUCLEOTIDE SEQUENCE</scope>
    <source>
        <strain evidence="2">MN1</strain>
    </source>
</reference>
<name>A0A9P7ECK5_9AGAM</name>
<evidence type="ECO:0000313" key="2">
    <source>
        <dbReference type="EMBL" id="KAG1817143.1"/>
    </source>
</evidence>
<proteinExistence type="predicted"/>
<dbReference type="AlphaFoldDB" id="A0A9P7ECK5"/>
<protein>
    <submittedName>
        <fullName evidence="2">Uncharacterized protein</fullName>
    </submittedName>
</protein>
<dbReference type="EMBL" id="JABBWG010000014">
    <property type="protein sequence ID" value="KAG1817143.1"/>
    <property type="molecule type" value="Genomic_DNA"/>
</dbReference>
<keyword evidence="3" id="KW-1185">Reference proteome</keyword>
<feature type="region of interest" description="Disordered" evidence="1">
    <location>
        <begin position="95"/>
        <end position="118"/>
    </location>
</feature>
<comment type="caution">
    <text evidence="2">The sequence shown here is derived from an EMBL/GenBank/DDBJ whole genome shotgun (WGS) entry which is preliminary data.</text>
</comment>
<dbReference type="Proteomes" id="UP000807769">
    <property type="component" value="Unassembled WGS sequence"/>
</dbReference>
<dbReference type="RefSeq" id="XP_041193562.1">
    <property type="nucleotide sequence ID" value="XM_041332840.1"/>
</dbReference>
<gene>
    <name evidence="2" type="ORF">BJ212DRAFT_1299311</name>
</gene>
<evidence type="ECO:0000313" key="3">
    <source>
        <dbReference type="Proteomes" id="UP000807769"/>
    </source>
</evidence>
<dbReference type="OrthoDB" id="2614223at2759"/>
<evidence type="ECO:0000256" key="1">
    <source>
        <dbReference type="SAM" id="MobiDB-lite"/>
    </source>
</evidence>
<organism evidence="2 3">
    <name type="scientific">Suillus subaureus</name>
    <dbReference type="NCBI Taxonomy" id="48587"/>
    <lineage>
        <taxon>Eukaryota</taxon>
        <taxon>Fungi</taxon>
        <taxon>Dikarya</taxon>
        <taxon>Basidiomycota</taxon>
        <taxon>Agaricomycotina</taxon>
        <taxon>Agaricomycetes</taxon>
        <taxon>Agaricomycetidae</taxon>
        <taxon>Boletales</taxon>
        <taxon>Suillineae</taxon>
        <taxon>Suillaceae</taxon>
        <taxon>Suillus</taxon>
    </lineage>
</organism>
<dbReference type="GeneID" id="64626857"/>
<accession>A0A9P7ECK5</accession>
<sequence>MDRIVRWQEVEQERNDGDLEGSRLASGTTREPIQQGGIKLRLQEPIPQLQGNCSSSSFKIKTIHRLVLQRHAGISVAPTLRSRILNSISGVTDLGIRDMTSPPPYNHTQSSHHDHSLRKSRPCQDILIPVTPSVMIHIPNSASYSPRSAHRRKRNTQSIPMVEIVHHKAVRQSTIMMRFDAVRNGTLPLSALYEIFDSCDIVDDWIAELFFPLHFLIFRHIIVIQNQGLWCSDSKAVPQFVSNQLWNTFSPVPCKTTFRVIHMPCRRTKRVDSNRPVGAVGDTAFDKTPFVTWTRRDSSYTRLELLPQIARYYFGSDALTHEYPVTSSQVKFHQCAFGTHALASPLLSSPDIPKHNIIADSIYAEYGSSVRECLMLFIK</sequence>
<feature type="region of interest" description="Disordered" evidence="1">
    <location>
        <begin position="12"/>
        <end position="35"/>
    </location>
</feature>
<feature type="compositionally biased region" description="Basic and acidic residues" evidence="1">
    <location>
        <begin position="12"/>
        <end position="21"/>
    </location>
</feature>